<protein>
    <submittedName>
        <fullName evidence="1">Uncharacterized protein</fullName>
    </submittedName>
</protein>
<feature type="non-terminal residue" evidence="1">
    <location>
        <position position="51"/>
    </location>
</feature>
<reference evidence="1 2" key="1">
    <citation type="submission" date="2017-10" db="EMBL/GenBank/DDBJ databases">
        <title>Extensive intraspecific genome diversity in a model arbuscular mycorrhizal fungus.</title>
        <authorList>
            <person name="Chen E.C.H."/>
            <person name="Morin E."/>
            <person name="Baudet D."/>
            <person name="Noel J."/>
            <person name="Ndikumana S."/>
            <person name="Charron P."/>
            <person name="St-Onge C."/>
            <person name="Giorgi J."/>
            <person name="Grigoriev I.V."/>
            <person name="Roux C."/>
            <person name="Martin F.M."/>
            <person name="Corradi N."/>
        </authorList>
    </citation>
    <scope>NUCLEOTIDE SEQUENCE [LARGE SCALE GENOMIC DNA]</scope>
    <source>
        <strain evidence="1 2">A1</strain>
    </source>
</reference>
<sequence length="51" mass="5953">MIEMNKFLHKIEGGITVTVDNTETIMNKLEIQNNEIKIIVENVIEQNKRLI</sequence>
<gene>
    <name evidence="1" type="ORF">RhiirA1_422367</name>
</gene>
<organism evidence="1 2">
    <name type="scientific">Rhizophagus irregularis</name>
    <dbReference type="NCBI Taxonomy" id="588596"/>
    <lineage>
        <taxon>Eukaryota</taxon>
        <taxon>Fungi</taxon>
        <taxon>Fungi incertae sedis</taxon>
        <taxon>Mucoromycota</taxon>
        <taxon>Glomeromycotina</taxon>
        <taxon>Glomeromycetes</taxon>
        <taxon>Glomerales</taxon>
        <taxon>Glomeraceae</taxon>
        <taxon>Rhizophagus</taxon>
    </lineage>
</organism>
<accession>A0A2N0RKC7</accession>
<dbReference type="VEuPathDB" id="FungiDB:RhiirA1_422367"/>
<comment type="caution">
    <text evidence="1">The sequence shown here is derived from an EMBL/GenBank/DDBJ whole genome shotgun (WGS) entry which is preliminary data.</text>
</comment>
<dbReference type="Proteomes" id="UP000232688">
    <property type="component" value="Unassembled WGS sequence"/>
</dbReference>
<evidence type="ECO:0000313" key="2">
    <source>
        <dbReference type="Proteomes" id="UP000232688"/>
    </source>
</evidence>
<dbReference type="AlphaFoldDB" id="A0A2N0RKC7"/>
<proteinExistence type="predicted"/>
<name>A0A2N0RKC7_9GLOM</name>
<evidence type="ECO:0000313" key="1">
    <source>
        <dbReference type="EMBL" id="PKC63762.1"/>
    </source>
</evidence>
<dbReference type="EMBL" id="LLXH01000704">
    <property type="protein sequence ID" value="PKC63762.1"/>
    <property type="molecule type" value="Genomic_DNA"/>
</dbReference>
<reference evidence="1 2" key="2">
    <citation type="submission" date="2017-10" db="EMBL/GenBank/DDBJ databases">
        <title>Genome analyses suggest a sexual origin of heterokaryosis in a supposedly ancient asexual fungus.</title>
        <authorList>
            <person name="Corradi N."/>
            <person name="Sedzielewska K."/>
            <person name="Noel J."/>
            <person name="Charron P."/>
            <person name="Farinelli L."/>
            <person name="Marton T."/>
            <person name="Kruger M."/>
            <person name="Pelin A."/>
            <person name="Brachmann A."/>
            <person name="Corradi N."/>
        </authorList>
    </citation>
    <scope>NUCLEOTIDE SEQUENCE [LARGE SCALE GENOMIC DNA]</scope>
    <source>
        <strain evidence="1 2">A1</strain>
    </source>
</reference>